<keyword evidence="2" id="KW-1185">Reference proteome</keyword>
<comment type="caution">
    <text evidence="1">The sequence shown here is derived from an EMBL/GenBank/DDBJ whole genome shotgun (WGS) entry which is preliminary data.</text>
</comment>
<dbReference type="RefSeq" id="WP_022712856.1">
    <property type="nucleotide sequence ID" value="NZ_JACIFX010000001.1"/>
</dbReference>
<evidence type="ECO:0000313" key="1">
    <source>
        <dbReference type="EMBL" id="MBB4226593.1"/>
    </source>
</evidence>
<proteinExistence type="predicted"/>
<dbReference type="EMBL" id="JACIFX010000001">
    <property type="protein sequence ID" value="MBB4226593.1"/>
    <property type="molecule type" value="Genomic_DNA"/>
</dbReference>
<organism evidence="1 2">
    <name type="scientific">Rhizobium mongolense</name>
    <dbReference type="NCBI Taxonomy" id="57676"/>
    <lineage>
        <taxon>Bacteria</taxon>
        <taxon>Pseudomonadati</taxon>
        <taxon>Pseudomonadota</taxon>
        <taxon>Alphaproteobacteria</taxon>
        <taxon>Hyphomicrobiales</taxon>
        <taxon>Rhizobiaceae</taxon>
        <taxon>Rhizobium/Agrobacterium group</taxon>
        <taxon>Rhizobium</taxon>
    </lineage>
</organism>
<accession>A0ABR6IG20</accession>
<gene>
    <name evidence="1" type="ORF">GGD56_000413</name>
</gene>
<sequence length="47" mass="5273">MPVDDQVWKCFLHLTVAGGYALKGIELTARDWDAVKTSIQNLAPRML</sequence>
<protein>
    <submittedName>
        <fullName evidence="1">Uncharacterized protein</fullName>
    </submittedName>
</protein>
<name>A0ABR6IG20_9HYPH</name>
<reference evidence="1 2" key="1">
    <citation type="submission" date="2020-08" db="EMBL/GenBank/DDBJ databases">
        <title>Genomic Encyclopedia of Type Strains, Phase IV (KMG-V): Genome sequencing to study the core and pangenomes of soil and plant-associated prokaryotes.</title>
        <authorList>
            <person name="Whitman W."/>
        </authorList>
    </citation>
    <scope>NUCLEOTIDE SEQUENCE [LARGE SCALE GENOMIC DNA]</scope>
    <source>
        <strain evidence="1 2">SEMIA 4087</strain>
    </source>
</reference>
<dbReference type="Proteomes" id="UP000551353">
    <property type="component" value="Unassembled WGS sequence"/>
</dbReference>
<evidence type="ECO:0000313" key="2">
    <source>
        <dbReference type="Proteomes" id="UP000551353"/>
    </source>
</evidence>